<dbReference type="AlphaFoldDB" id="A0A078A8Q0"/>
<dbReference type="EMBL" id="CCKQ01006584">
    <property type="protein sequence ID" value="CDW77902.1"/>
    <property type="molecule type" value="Genomic_DNA"/>
</dbReference>
<dbReference type="PANTHER" id="PTHR16023">
    <property type="entry name" value="TAX1 BINDING PROTEIN-RELATED"/>
    <property type="match status" value="1"/>
</dbReference>
<feature type="domain" description="Vacuolar protein 14 C-terminal Fig4-binding" evidence="5">
    <location>
        <begin position="418"/>
        <end position="609"/>
    </location>
</feature>
<comment type="subcellular location">
    <subcellularLocation>
        <location evidence="1">Endomembrane system</location>
    </subcellularLocation>
</comment>
<dbReference type="GO" id="GO:0006661">
    <property type="term" value="P:phosphatidylinositol biosynthetic process"/>
    <property type="evidence" value="ECO:0007669"/>
    <property type="project" value="InterPro"/>
</dbReference>
<dbReference type="Proteomes" id="UP000039865">
    <property type="component" value="Unassembled WGS sequence"/>
</dbReference>
<reference evidence="6 7" key="1">
    <citation type="submission" date="2014-06" db="EMBL/GenBank/DDBJ databases">
        <authorList>
            <person name="Swart Estienne"/>
        </authorList>
    </citation>
    <scope>NUCLEOTIDE SEQUENCE [LARGE SCALE GENOMIC DNA]</scope>
    <source>
        <strain evidence="6 7">130c</strain>
    </source>
</reference>
<keyword evidence="3" id="KW-0472">Membrane</keyword>
<evidence type="ECO:0000256" key="4">
    <source>
        <dbReference type="SAM" id="MobiDB-lite"/>
    </source>
</evidence>
<evidence type="ECO:0000256" key="2">
    <source>
        <dbReference type="ARBA" id="ARBA00022737"/>
    </source>
</evidence>
<dbReference type="InterPro" id="IPR021841">
    <property type="entry name" value="VAC14_Fig4p-bd"/>
</dbReference>
<dbReference type="SUPFAM" id="SSF48371">
    <property type="entry name" value="ARM repeat"/>
    <property type="match status" value="1"/>
</dbReference>
<feature type="region of interest" description="Disordered" evidence="4">
    <location>
        <begin position="659"/>
        <end position="698"/>
    </location>
</feature>
<dbReference type="GO" id="GO:0010008">
    <property type="term" value="C:endosome membrane"/>
    <property type="evidence" value="ECO:0007669"/>
    <property type="project" value="TreeGrafter"/>
</dbReference>
<protein>
    <submittedName>
        <fullName evidence="6">Vac14 family protein</fullName>
    </submittedName>
</protein>
<dbReference type="Pfam" id="PF11916">
    <property type="entry name" value="Vac14_Fig4_bd"/>
    <property type="match status" value="1"/>
</dbReference>
<dbReference type="PANTHER" id="PTHR16023:SF0">
    <property type="entry name" value="PROTEIN VAC14 HOMOLOG"/>
    <property type="match status" value="1"/>
</dbReference>
<accession>A0A078A8Q0</accession>
<proteinExistence type="predicted"/>
<gene>
    <name evidence="6" type="primary">Contig18987.g20138</name>
    <name evidence="6" type="ORF">STYLEM_6870</name>
</gene>
<keyword evidence="7" id="KW-1185">Reference proteome</keyword>
<feature type="region of interest" description="Disordered" evidence="4">
    <location>
        <begin position="272"/>
        <end position="301"/>
    </location>
</feature>
<dbReference type="InParanoid" id="A0A078A8Q0"/>
<evidence type="ECO:0000256" key="3">
    <source>
        <dbReference type="ARBA" id="ARBA00023136"/>
    </source>
</evidence>
<organism evidence="6 7">
    <name type="scientific">Stylonychia lemnae</name>
    <name type="common">Ciliate</name>
    <dbReference type="NCBI Taxonomy" id="5949"/>
    <lineage>
        <taxon>Eukaryota</taxon>
        <taxon>Sar</taxon>
        <taxon>Alveolata</taxon>
        <taxon>Ciliophora</taxon>
        <taxon>Intramacronucleata</taxon>
        <taxon>Spirotrichea</taxon>
        <taxon>Stichotrichia</taxon>
        <taxon>Sporadotrichida</taxon>
        <taxon>Oxytrichidae</taxon>
        <taxon>Stylonychinae</taxon>
        <taxon>Stylonychia</taxon>
    </lineage>
</organism>
<dbReference type="Pfam" id="PF12755">
    <property type="entry name" value="Vac14_Fab1_bd"/>
    <property type="match status" value="1"/>
</dbReference>
<evidence type="ECO:0000256" key="1">
    <source>
        <dbReference type="ARBA" id="ARBA00004308"/>
    </source>
</evidence>
<evidence type="ECO:0000313" key="7">
    <source>
        <dbReference type="Proteomes" id="UP000039865"/>
    </source>
</evidence>
<keyword evidence="2" id="KW-0677">Repeat</keyword>
<evidence type="ECO:0000313" key="6">
    <source>
        <dbReference type="EMBL" id="CDW77902.1"/>
    </source>
</evidence>
<name>A0A078A8Q0_STYLE</name>
<feature type="compositionally biased region" description="Low complexity" evidence="4">
    <location>
        <begin position="667"/>
        <end position="698"/>
    </location>
</feature>
<dbReference type="InterPro" id="IPR026825">
    <property type="entry name" value="Vac14"/>
</dbReference>
<dbReference type="InterPro" id="IPR016024">
    <property type="entry name" value="ARM-type_fold"/>
</dbReference>
<dbReference type="GO" id="GO:0070772">
    <property type="term" value="C:PAS complex"/>
    <property type="evidence" value="ECO:0007669"/>
    <property type="project" value="InterPro"/>
</dbReference>
<evidence type="ECO:0000259" key="5">
    <source>
        <dbReference type="Pfam" id="PF11916"/>
    </source>
</evidence>
<dbReference type="OrthoDB" id="5574975at2759"/>
<feature type="compositionally biased region" description="Polar residues" evidence="4">
    <location>
        <begin position="272"/>
        <end position="281"/>
    </location>
</feature>
<sequence>MFRKLISEDNVIRRRAGLYGISVITVSLYSKATCDAMFNIIKICKDAILHDKQFFEIFDEIIDLIQDFHSEIKDWAKKVDDLLKDAVYSSLSRNSQFDLDQLIKHICEKLTFSQSNEVIIVLIKWIEVLYSISNVNILQSVPKFLEKLLINIDNKGGNSHKNSDHNNKDVCRKSHEQLGRFLGEFKNYERRTVQLDKKIINKLLKFLLKNQKDKLVSSNLMPQEGSKLEALFWLRDFLTFFKTDFSRWQVEEQMMIQQNQIRQKQYEEQKLQTQNSGQSLKVQEEEKSDPANRSLMTPLDDSMMQEQSASRKFIEKIFQKIFPRIIEVILKYSSWQKQDCQQTIQEINDQLLELVLGTMINKSEFQNIFGELKKQFKESQTLVNKVLELLCMLSKKNEKYLKKIIKKLIERFSGLKDMNQDKMNQVIYVLCQSIKSEKVFLEFANILKDIPDLYFVQDMIETLTITIAADHNYEGFRNKLRGKKGTEFVQSKEQLFYNLYKTWCYSPISTLTLCLMSRNYELAYNLIQRFTMIELDTTRQIQLGNLVYLLESPSFCSNLILIDQFLDLRIELMRQDRQTQYLLKTLQGILMILPISKSFQSLKTRLECINVATFELPLAQNQQASDFFGEDYSGLEINECLKCFDDKLEQIQEFYKNREEEMRKQKQQMQGKNYQDPNNNNNINGHQNQINGGQYGQQNYNGMLAPSMSVPIVSSNPLKYSQ</sequence>